<feature type="compositionally biased region" description="Polar residues" evidence="7">
    <location>
        <begin position="487"/>
        <end position="503"/>
    </location>
</feature>
<dbReference type="PROSITE" id="PS50071">
    <property type="entry name" value="HOMEOBOX_2"/>
    <property type="match status" value="1"/>
</dbReference>
<reference evidence="10" key="1">
    <citation type="journal article" date="2015" name="J. Biotechnol.">
        <title>The structure of the Cyberlindnera jadinii genome and its relation to Candida utilis analyzed by the occurrence of single nucleotide polymorphisms.</title>
        <authorList>
            <person name="Rupp O."/>
            <person name="Brinkrolf K."/>
            <person name="Buerth C."/>
            <person name="Kunigo M."/>
            <person name="Schneider J."/>
            <person name="Jaenicke S."/>
            <person name="Goesmann A."/>
            <person name="Puehler A."/>
            <person name="Jaeger K.-E."/>
            <person name="Ernst J.F."/>
        </authorList>
    </citation>
    <scope>NUCLEOTIDE SEQUENCE [LARGE SCALE GENOMIC DNA]</scope>
    <source>
        <strain evidence="10">ATCC 18201 / CBS 1600 / BCRC 20928 / JCM 3617 / NBRC 0987 / NRRL Y-1542</strain>
    </source>
</reference>
<gene>
    <name evidence="9" type="ORF">BN1211_3417</name>
</gene>
<dbReference type="Proteomes" id="UP000038830">
    <property type="component" value="Unassembled WGS sequence"/>
</dbReference>
<feature type="domain" description="Homeobox" evidence="8">
    <location>
        <begin position="125"/>
        <end position="185"/>
    </location>
</feature>
<dbReference type="GO" id="GO:0030154">
    <property type="term" value="P:cell differentiation"/>
    <property type="evidence" value="ECO:0007669"/>
    <property type="project" value="TreeGrafter"/>
</dbReference>
<feature type="compositionally biased region" description="Low complexity" evidence="7">
    <location>
        <begin position="427"/>
        <end position="448"/>
    </location>
</feature>
<feature type="region of interest" description="Disordered" evidence="7">
    <location>
        <begin position="481"/>
        <end position="503"/>
    </location>
</feature>
<dbReference type="InterPro" id="IPR009057">
    <property type="entry name" value="Homeodomain-like_sf"/>
</dbReference>
<dbReference type="Gene3D" id="1.10.10.60">
    <property type="entry name" value="Homeodomain-like"/>
    <property type="match status" value="1"/>
</dbReference>
<feature type="DNA-binding region" description="Homeobox" evidence="5">
    <location>
        <begin position="127"/>
        <end position="186"/>
    </location>
</feature>
<dbReference type="InterPro" id="IPR051000">
    <property type="entry name" value="Homeobox_DNA-bind_prot"/>
</dbReference>
<comment type="subcellular location">
    <subcellularLocation>
        <location evidence="1 5 6">Nucleus</location>
    </subcellularLocation>
</comment>
<dbReference type="GO" id="GO:0000978">
    <property type="term" value="F:RNA polymerase II cis-regulatory region sequence-specific DNA binding"/>
    <property type="evidence" value="ECO:0007669"/>
    <property type="project" value="TreeGrafter"/>
</dbReference>
<protein>
    <recommendedName>
        <fullName evidence="8">Homeobox domain-containing protein</fullName>
    </recommendedName>
</protein>
<evidence type="ECO:0000256" key="3">
    <source>
        <dbReference type="ARBA" id="ARBA00023155"/>
    </source>
</evidence>
<evidence type="ECO:0000256" key="2">
    <source>
        <dbReference type="ARBA" id="ARBA00023125"/>
    </source>
</evidence>
<dbReference type="InterPro" id="IPR017970">
    <property type="entry name" value="Homeobox_CS"/>
</dbReference>
<dbReference type="GO" id="GO:0005634">
    <property type="term" value="C:nucleus"/>
    <property type="evidence" value="ECO:0007669"/>
    <property type="project" value="UniProtKB-SubCell"/>
</dbReference>
<keyword evidence="3 5" id="KW-0371">Homeobox</keyword>
<evidence type="ECO:0000256" key="5">
    <source>
        <dbReference type="PROSITE-ProRule" id="PRU00108"/>
    </source>
</evidence>
<dbReference type="EMBL" id="CDQK01000004">
    <property type="protein sequence ID" value="CEP22944.1"/>
    <property type="molecule type" value="Genomic_DNA"/>
</dbReference>
<dbReference type="SMART" id="SM00389">
    <property type="entry name" value="HOX"/>
    <property type="match status" value="1"/>
</dbReference>
<organism evidence="9 10">
    <name type="scientific">Cyberlindnera jadinii (strain ATCC 18201 / CBS 1600 / BCRC 20928 / JCM 3617 / NBRC 0987 / NRRL Y-1542)</name>
    <name type="common">Torula yeast</name>
    <name type="synonym">Candida utilis</name>
    <dbReference type="NCBI Taxonomy" id="983966"/>
    <lineage>
        <taxon>Eukaryota</taxon>
        <taxon>Fungi</taxon>
        <taxon>Dikarya</taxon>
        <taxon>Ascomycota</taxon>
        <taxon>Saccharomycotina</taxon>
        <taxon>Saccharomycetes</taxon>
        <taxon>Phaffomycetales</taxon>
        <taxon>Phaffomycetaceae</taxon>
        <taxon>Cyberlindnera</taxon>
    </lineage>
</organism>
<dbReference type="PANTHER" id="PTHR24324:SF5">
    <property type="entry name" value="HEMATOPOIETICALLY-EXPRESSED HOMEOBOX PROTEIN HHEX"/>
    <property type="match status" value="1"/>
</dbReference>
<evidence type="ECO:0000256" key="1">
    <source>
        <dbReference type="ARBA" id="ARBA00004123"/>
    </source>
</evidence>
<dbReference type="PANTHER" id="PTHR24324">
    <property type="entry name" value="HOMEOBOX PROTEIN HHEX"/>
    <property type="match status" value="1"/>
</dbReference>
<evidence type="ECO:0000313" key="9">
    <source>
        <dbReference type="EMBL" id="CEP22944.1"/>
    </source>
</evidence>
<accession>A0A0H5CEC9</accession>
<evidence type="ECO:0000256" key="7">
    <source>
        <dbReference type="SAM" id="MobiDB-lite"/>
    </source>
</evidence>
<dbReference type="PROSITE" id="PS00027">
    <property type="entry name" value="HOMEOBOX_1"/>
    <property type="match status" value="1"/>
</dbReference>
<keyword evidence="4 5" id="KW-0539">Nucleus</keyword>
<dbReference type="InterPro" id="IPR001356">
    <property type="entry name" value="HD"/>
</dbReference>
<dbReference type="Pfam" id="PF00046">
    <property type="entry name" value="Homeodomain"/>
    <property type="match status" value="1"/>
</dbReference>
<proteinExistence type="predicted"/>
<keyword evidence="2 5" id="KW-0238">DNA-binding</keyword>
<feature type="region of interest" description="Disordered" evidence="7">
    <location>
        <begin position="102"/>
        <end position="131"/>
    </location>
</feature>
<evidence type="ECO:0000259" key="8">
    <source>
        <dbReference type="PROSITE" id="PS50071"/>
    </source>
</evidence>
<dbReference type="SUPFAM" id="SSF46689">
    <property type="entry name" value="Homeodomain-like"/>
    <property type="match status" value="1"/>
</dbReference>
<dbReference type="AlphaFoldDB" id="A0A0H5CEC9"/>
<feature type="region of interest" description="Disordered" evidence="7">
    <location>
        <begin position="402"/>
        <end position="448"/>
    </location>
</feature>
<dbReference type="CDD" id="cd00086">
    <property type="entry name" value="homeodomain"/>
    <property type="match status" value="1"/>
</dbReference>
<evidence type="ECO:0000313" key="10">
    <source>
        <dbReference type="Proteomes" id="UP000038830"/>
    </source>
</evidence>
<feature type="compositionally biased region" description="Polar residues" evidence="7">
    <location>
        <begin position="102"/>
        <end position="125"/>
    </location>
</feature>
<dbReference type="GO" id="GO:0000981">
    <property type="term" value="F:DNA-binding transcription factor activity, RNA polymerase II-specific"/>
    <property type="evidence" value="ECO:0007669"/>
    <property type="project" value="InterPro"/>
</dbReference>
<evidence type="ECO:0000256" key="4">
    <source>
        <dbReference type="ARBA" id="ARBA00023242"/>
    </source>
</evidence>
<name>A0A0H5CEC9_CYBJN</name>
<sequence length="503" mass="57637">MDDFTFQGQNDMLFKPELDDSFLLGAELQNNEFNVEQEFELINKGPDVHANLGKPEFVHSVDESHKESPNLPQMDTEYQDFIQSSKVNDQLQQEYDPLQEITPSTSHSQQDLQIGGKSSQQTLKNESGHKRTRASGEVLALLINEFNQNPNPNAEMRKKISDQTGMPERSVRIWFQNRRAKSRKMEKAAATEKDDPYTFGASFGFSRYDNIPLNLNNNYFFIDCKSLTVGSWKRLKSGNLSNENIFNVKNLSNLSPQSINEIMHNSTDLMVLISKKNFEINYFFSAITDNSKILFRIFFPISSVNNCSISFVPDEDGKDQSCELKLWLNRPPKFAVSFSHYITQNNQWSICEDFSEGHQVNDAFIGGTGIPHALTGLEQSLKFMSSYILDYNSSNIQRAQFDLPTRPNSTSPGRFPLTPLNFSPDEQQQLQQHHQQQQQQHQQLQLQHIQGSLQHTENPLLQQFVQESTRYDFDSFIQQPEGDHFDSVSNNGTVNKSEYNAVN</sequence>
<evidence type="ECO:0000256" key="6">
    <source>
        <dbReference type="RuleBase" id="RU000682"/>
    </source>
</evidence>